<dbReference type="AlphaFoldDB" id="K4LGC9"/>
<dbReference type="InterPro" id="IPR005085">
    <property type="entry name" value="CBM25"/>
</dbReference>
<accession>K4LGC9</accession>
<sequence>MTFKKGVSCLPRQKSGREARSQPLARQGAARRKEREVEIEGGVTVSPVPLTLGERVTIRYKGRLAQSGASQIYLHRGYGPAHSWTSVADIPMEKSNGSWEARFEVHDGSRLNFCFRDHAGNWDNNNGRDWSLEVHTGERP</sequence>
<reference evidence="3 4" key="1">
    <citation type="journal article" date="2012" name="BMC Genomics">
        <title>Genome-guided analysis of physiological and morphological traits of the fermentative acetate oxidizer Thermacetogenium phaeum.</title>
        <authorList>
            <person name="Oehler D."/>
            <person name="Poehlein A."/>
            <person name="Leimbach A."/>
            <person name="Muller N."/>
            <person name="Daniel R."/>
            <person name="Gottschalk G."/>
            <person name="Schink B."/>
        </authorList>
    </citation>
    <scope>NUCLEOTIDE SEQUENCE [LARGE SCALE GENOMIC DNA]</scope>
    <source>
        <strain evidence="4">ATCC BAA-254 / DSM 26808 / PB</strain>
    </source>
</reference>
<dbReference type="KEGG" id="tpz:Tph_c09070"/>
<gene>
    <name evidence="3" type="ordered locus">Tph_c09070</name>
</gene>
<dbReference type="GO" id="GO:2001070">
    <property type="term" value="F:starch binding"/>
    <property type="evidence" value="ECO:0007669"/>
    <property type="project" value="InterPro"/>
</dbReference>
<dbReference type="InterPro" id="IPR013783">
    <property type="entry name" value="Ig-like_fold"/>
</dbReference>
<dbReference type="SMART" id="SM01066">
    <property type="entry name" value="CBM_25"/>
    <property type="match status" value="1"/>
</dbReference>
<dbReference type="OrthoDB" id="1683298at2"/>
<proteinExistence type="predicted"/>
<dbReference type="Pfam" id="PF16760">
    <property type="entry name" value="CBM53"/>
    <property type="match status" value="1"/>
</dbReference>
<evidence type="ECO:0000313" key="4">
    <source>
        <dbReference type="Proteomes" id="UP000000467"/>
    </source>
</evidence>
<evidence type="ECO:0000259" key="2">
    <source>
        <dbReference type="SMART" id="SM01066"/>
    </source>
</evidence>
<evidence type="ECO:0000256" key="1">
    <source>
        <dbReference type="SAM" id="MobiDB-lite"/>
    </source>
</evidence>
<name>K4LGC9_THEPS</name>
<dbReference type="eggNOG" id="ENOG5032Z2V">
    <property type="taxonomic scope" value="Bacteria"/>
</dbReference>
<dbReference type="HOGENOM" id="CLU_152619_0_0_9"/>
<organism evidence="3 4">
    <name type="scientific">Thermacetogenium phaeum (strain ATCC BAA-254 / DSM 26808 / PB)</name>
    <dbReference type="NCBI Taxonomy" id="1089553"/>
    <lineage>
        <taxon>Bacteria</taxon>
        <taxon>Bacillati</taxon>
        <taxon>Bacillota</taxon>
        <taxon>Clostridia</taxon>
        <taxon>Thermoanaerobacterales</taxon>
        <taxon>Thermoanaerobacteraceae</taxon>
        <taxon>Thermacetogenium</taxon>
    </lineage>
</organism>
<feature type="region of interest" description="Disordered" evidence="1">
    <location>
        <begin position="1"/>
        <end position="38"/>
    </location>
</feature>
<dbReference type="EMBL" id="CP003732">
    <property type="protein sequence ID" value="AFV11137.1"/>
    <property type="molecule type" value="Genomic_DNA"/>
</dbReference>
<dbReference type="STRING" id="1089553.Tph_c09070"/>
<protein>
    <submittedName>
        <fullName evidence="3">Carbohydrate binding family 25</fullName>
    </submittedName>
</protein>
<dbReference type="Proteomes" id="UP000000467">
    <property type="component" value="Chromosome"/>
</dbReference>
<feature type="domain" description="Carbohydrate binding module family 25" evidence="2">
    <location>
        <begin position="53"/>
        <end position="135"/>
    </location>
</feature>
<evidence type="ECO:0000313" key="3">
    <source>
        <dbReference type="EMBL" id="AFV11137.1"/>
    </source>
</evidence>
<keyword evidence="4" id="KW-1185">Reference proteome</keyword>
<dbReference type="Gene3D" id="2.60.40.10">
    <property type="entry name" value="Immunoglobulins"/>
    <property type="match status" value="1"/>
</dbReference>